<proteinExistence type="predicted"/>
<dbReference type="Proteomes" id="UP001497680">
    <property type="component" value="Unassembled WGS sequence"/>
</dbReference>
<gene>
    <name evidence="1" type="ORF">F4821DRAFT_96435</name>
</gene>
<dbReference type="EMBL" id="MU394303">
    <property type="protein sequence ID" value="KAI6088161.1"/>
    <property type="molecule type" value="Genomic_DNA"/>
</dbReference>
<accession>A0ACC0D6L9</accession>
<organism evidence="1 2">
    <name type="scientific">Hypoxylon rubiginosum</name>
    <dbReference type="NCBI Taxonomy" id="110542"/>
    <lineage>
        <taxon>Eukaryota</taxon>
        <taxon>Fungi</taxon>
        <taxon>Dikarya</taxon>
        <taxon>Ascomycota</taxon>
        <taxon>Pezizomycotina</taxon>
        <taxon>Sordariomycetes</taxon>
        <taxon>Xylariomycetidae</taxon>
        <taxon>Xylariales</taxon>
        <taxon>Hypoxylaceae</taxon>
        <taxon>Hypoxylon</taxon>
    </lineage>
</organism>
<reference evidence="1 2" key="1">
    <citation type="journal article" date="2022" name="New Phytol.">
        <title>Ecological generalism drives hyperdiversity of secondary metabolite gene clusters in xylarialean endophytes.</title>
        <authorList>
            <person name="Franco M.E.E."/>
            <person name="Wisecaver J.H."/>
            <person name="Arnold A.E."/>
            <person name="Ju Y.M."/>
            <person name="Slot J.C."/>
            <person name="Ahrendt S."/>
            <person name="Moore L.P."/>
            <person name="Eastman K.E."/>
            <person name="Scott K."/>
            <person name="Konkel Z."/>
            <person name="Mondo S.J."/>
            <person name="Kuo A."/>
            <person name="Hayes R.D."/>
            <person name="Haridas S."/>
            <person name="Andreopoulos B."/>
            <person name="Riley R."/>
            <person name="LaButti K."/>
            <person name="Pangilinan J."/>
            <person name="Lipzen A."/>
            <person name="Amirebrahimi M."/>
            <person name="Yan J."/>
            <person name="Adam C."/>
            <person name="Keymanesh K."/>
            <person name="Ng V."/>
            <person name="Louie K."/>
            <person name="Northen T."/>
            <person name="Drula E."/>
            <person name="Henrissat B."/>
            <person name="Hsieh H.M."/>
            <person name="Youens-Clark K."/>
            <person name="Lutzoni F."/>
            <person name="Miadlikowska J."/>
            <person name="Eastwood D.C."/>
            <person name="Hamelin R.C."/>
            <person name="Grigoriev I.V."/>
            <person name="U'Ren J.M."/>
        </authorList>
    </citation>
    <scope>NUCLEOTIDE SEQUENCE [LARGE SCALE GENOMIC DNA]</scope>
    <source>
        <strain evidence="1 2">ER1909</strain>
    </source>
</reference>
<protein>
    <submittedName>
        <fullName evidence="1">Uncharacterized protein</fullName>
    </submittedName>
</protein>
<keyword evidence="2" id="KW-1185">Reference proteome</keyword>
<evidence type="ECO:0000313" key="1">
    <source>
        <dbReference type="EMBL" id="KAI6088161.1"/>
    </source>
</evidence>
<name>A0ACC0D6L9_9PEZI</name>
<evidence type="ECO:0000313" key="2">
    <source>
        <dbReference type="Proteomes" id="UP001497680"/>
    </source>
</evidence>
<sequence length="121" mass="12769">MYFQTFIAATLLASASVFAAPVEHAGVASRQTYIGSVEFTTDAGTTVHSNMQVGAGYRQLTQPGELQVMTQLVGIADNLVCSSQSNDGKTTTVTGLQTSNIEPARQQVLVKCDFIDGPPTV</sequence>
<comment type="caution">
    <text evidence="1">The sequence shown here is derived from an EMBL/GenBank/DDBJ whole genome shotgun (WGS) entry which is preliminary data.</text>
</comment>